<dbReference type="AlphaFoldDB" id="A0A895KTD7"/>
<dbReference type="RefSeq" id="YP_010170434.1">
    <property type="nucleotide sequence ID" value="NC_057606.1"/>
</dbReference>
<accession>A0A895KTD7</accession>
<dbReference type="PANTHER" id="PTHR33568:SF3">
    <property type="entry name" value="DNA-DIRECTED DNA POLYMERASE"/>
    <property type="match status" value="1"/>
</dbReference>
<evidence type="ECO:0000256" key="1">
    <source>
        <dbReference type="ARBA" id="ARBA00005755"/>
    </source>
</evidence>
<dbReference type="Pfam" id="PF03175">
    <property type="entry name" value="DNA_pol_B_2"/>
    <property type="match status" value="1"/>
</dbReference>
<dbReference type="InterPro" id="IPR043502">
    <property type="entry name" value="DNA/RNA_pol_sf"/>
</dbReference>
<dbReference type="InterPro" id="IPR023211">
    <property type="entry name" value="DNA_pol_palm_dom_sf"/>
</dbReference>
<evidence type="ECO:0000256" key="2">
    <source>
        <dbReference type="ARBA" id="ARBA00012417"/>
    </source>
</evidence>
<feature type="domain" description="DNA-directed DNA polymerase family B mitochondria/virus" evidence="9">
    <location>
        <begin position="4"/>
        <end position="149"/>
    </location>
</feature>
<protein>
    <recommendedName>
        <fullName evidence="2">DNA-directed DNA polymerase</fullName>
        <ecNumber evidence="2">2.7.7.7</ecNumber>
    </recommendedName>
</protein>
<evidence type="ECO:0000256" key="7">
    <source>
        <dbReference type="ARBA" id="ARBA00023125"/>
    </source>
</evidence>
<reference evidence="10" key="1">
    <citation type="journal article" date="2020" name="Int. J. Biol. Macromol.">
        <title>The 206 kbp mitochondrial genome of Phanerochaete carnosa reveals dynamics of introns, accumulation of repeat sequences and plasmid-derived genes.</title>
        <authorList>
            <person name="Wang X."/>
            <person name="Song A."/>
            <person name="Wang F."/>
            <person name="Chen M."/>
            <person name="Li X."/>
            <person name="Li Q."/>
            <person name="Liu N."/>
        </authorList>
    </citation>
    <scope>NUCLEOTIDE SEQUENCE</scope>
</reference>
<dbReference type="EMBL" id="MT090080">
    <property type="protein sequence ID" value="QRZ60416.1"/>
    <property type="molecule type" value="Genomic_DNA"/>
</dbReference>
<dbReference type="InterPro" id="IPR004868">
    <property type="entry name" value="DNA-dir_DNA_pol_B_mt/vir"/>
</dbReference>
<keyword evidence="6" id="KW-0239">DNA-directed DNA polymerase</keyword>
<dbReference type="SUPFAM" id="SSF56672">
    <property type="entry name" value="DNA/RNA polymerases"/>
    <property type="match status" value="1"/>
</dbReference>
<evidence type="ECO:0000256" key="6">
    <source>
        <dbReference type="ARBA" id="ARBA00022932"/>
    </source>
</evidence>
<evidence type="ECO:0000256" key="8">
    <source>
        <dbReference type="ARBA" id="ARBA00049244"/>
    </source>
</evidence>
<keyword evidence="4" id="KW-0548">Nucleotidyltransferase</keyword>
<keyword evidence="3" id="KW-0808">Transferase</keyword>
<dbReference type="GO" id="GO:0003887">
    <property type="term" value="F:DNA-directed DNA polymerase activity"/>
    <property type="evidence" value="ECO:0007669"/>
    <property type="project" value="UniProtKB-KW"/>
</dbReference>
<evidence type="ECO:0000256" key="5">
    <source>
        <dbReference type="ARBA" id="ARBA00022705"/>
    </source>
</evidence>
<organism evidence="10">
    <name type="scientific">Phanerochaete carnosa</name>
    <dbReference type="NCBI Taxonomy" id="231932"/>
    <lineage>
        <taxon>Eukaryota</taxon>
        <taxon>Fungi</taxon>
        <taxon>Dikarya</taxon>
        <taxon>Basidiomycota</taxon>
        <taxon>Agaricomycotina</taxon>
        <taxon>Agaricomycetes</taxon>
        <taxon>Polyporales</taxon>
        <taxon>Phanerochaetaceae</taxon>
        <taxon>Phanerochaete</taxon>
    </lineage>
</organism>
<name>A0A895KTD7_9APHY</name>
<dbReference type="GeneID" id="67278562"/>
<gene>
    <name evidence="10" type="primary">orf231</name>
</gene>
<keyword evidence="10" id="KW-0496">Mitochondrion</keyword>
<sequence>MNNAARFGYTFEVIRGYKFQKGNIFKEYIGKLYQLRLQYSKDNPLNLNCKLLMNSLYAAKPGMKTTKSVIEMFDTTDEFDRQLLSDILDTYGETLQDYIKIDNHLITIRADVNNFTFSERNDMYHGLDVNIAIASAVTAGGRMWMSQIKNNPKYNLYYSDTDSAVIDAKLDNAFVGSELGQFKLEYEINRAVFLAPKVYGLHTSDGKVDISPGKRNCNWKIKIKKKVNYRK</sequence>
<evidence type="ECO:0000256" key="4">
    <source>
        <dbReference type="ARBA" id="ARBA00022695"/>
    </source>
</evidence>
<proteinExistence type="inferred from homology"/>
<geneLocation type="mitochondrion" evidence="10"/>
<dbReference type="PANTHER" id="PTHR33568">
    <property type="entry name" value="DNA POLYMERASE"/>
    <property type="match status" value="1"/>
</dbReference>
<keyword evidence="5" id="KW-0235">DNA replication</keyword>
<dbReference type="GO" id="GO:0000166">
    <property type="term" value="F:nucleotide binding"/>
    <property type="evidence" value="ECO:0007669"/>
    <property type="project" value="InterPro"/>
</dbReference>
<evidence type="ECO:0000313" key="10">
    <source>
        <dbReference type="EMBL" id="QRZ60416.1"/>
    </source>
</evidence>
<dbReference type="Gene3D" id="3.90.1600.10">
    <property type="entry name" value="Palm domain of DNA polymerase"/>
    <property type="match status" value="1"/>
</dbReference>
<evidence type="ECO:0000256" key="3">
    <source>
        <dbReference type="ARBA" id="ARBA00022679"/>
    </source>
</evidence>
<dbReference type="EC" id="2.7.7.7" evidence="2"/>
<comment type="catalytic activity">
    <reaction evidence="8">
        <text>DNA(n) + a 2'-deoxyribonucleoside 5'-triphosphate = DNA(n+1) + diphosphate</text>
        <dbReference type="Rhea" id="RHEA:22508"/>
        <dbReference type="Rhea" id="RHEA-COMP:17339"/>
        <dbReference type="Rhea" id="RHEA-COMP:17340"/>
        <dbReference type="ChEBI" id="CHEBI:33019"/>
        <dbReference type="ChEBI" id="CHEBI:61560"/>
        <dbReference type="ChEBI" id="CHEBI:173112"/>
        <dbReference type="EC" id="2.7.7.7"/>
    </reaction>
</comment>
<dbReference type="GO" id="GO:0003677">
    <property type="term" value="F:DNA binding"/>
    <property type="evidence" value="ECO:0007669"/>
    <property type="project" value="UniProtKB-KW"/>
</dbReference>
<keyword evidence="7" id="KW-0238">DNA-binding</keyword>
<evidence type="ECO:0000259" key="9">
    <source>
        <dbReference type="Pfam" id="PF03175"/>
    </source>
</evidence>
<comment type="similarity">
    <text evidence="1">Belongs to the DNA polymerase type-B family.</text>
</comment>
<dbReference type="GO" id="GO:0006260">
    <property type="term" value="P:DNA replication"/>
    <property type="evidence" value="ECO:0007669"/>
    <property type="project" value="UniProtKB-KW"/>
</dbReference>